<feature type="transmembrane region" description="Helical" evidence="5">
    <location>
        <begin position="140"/>
        <end position="158"/>
    </location>
</feature>
<evidence type="ECO:0000256" key="1">
    <source>
        <dbReference type="ARBA" id="ARBA00004651"/>
    </source>
</evidence>
<evidence type="ECO:0000256" key="4">
    <source>
        <dbReference type="ARBA" id="ARBA00023136"/>
    </source>
</evidence>
<feature type="transmembrane region" description="Helical" evidence="5">
    <location>
        <begin position="278"/>
        <end position="300"/>
    </location>
</feature>
<dbReference type="CDD" id="cd00267">
    <property type="entry name" value="ABC_ATPase"/>
    <property type="match status" value="1"/>
</dbReference>
<dbReference type="AlphaFoldDB" id="A0A0C1JYA9"/>
<dbReference type="SUPFAM" id="SSF90123">
    <property type="entry name" value="ABC transporter transmembrane region"/>
    <property type="match status" value="1"/>
</dbReference>
<protein>
    <submittedName>
        <fullName evidence="6">Uncharacterized protein</fullName>
    </submittedName>
</protein>
<sequence>MFNTSSSTPKTLKQFWILLTNRWAFGCFALLTFQQLIEASSTIWLVIIVKKITAGEAFFSYLFIYLTSLVFPYIPGCIASIIKISWRQEAQRSFINAFVSSNRNQIGEWNNKGIREEKLSILTAEAPNALQTLIDYVYDLYAYVISVFFNIFALSIVVEPLFGLAYAISVLTVLVVMKAKRRLQRRLTKKALTARIDLYQSLLAAWDNVLLGNRYNFKLWEDRTTQRLNRCLQKNVDLERFDQVLAIVISLLTCIPSLIVVVYHVYTNRHSVANLTAFLVTLPILFNILSYTYQTLSLIFRWTMHRSKLLSIYKTIQPATDAQQMMEKKIKWSKIQLDASNLPKTDHVSLSVPPSLNSHLDLLTFTQQSGRITLRGENGAGKSTVLMLVKNALCDRAFFLPTQNQLSFISETNKYSTGESLRSRLLEIIDKVDVDVLLLDEWDANLDKDNRESLSALIDELAEKKCVIEVCHR</sequence>
<dbReference type="SUPFAM" id="SSF52540">
    <property type="entry name" value="P-loop containing nucleoside triphosphate hydrolases"/>
    <property type="match status" value="1"/>
</dbReference>
<dbReference type="RefSeq" id="WP_039357997.1">
    <property type="nucleotide sequence ID" value="NZ_JSAN01000061.1"/>
</dbReference>
<proteinExistence type="predicted"/>
<keyword evidence="4 5" id="KW-0472">Membrane</keyword>
<evidence type="ECO:0000256" key="2">
    <source>
        <dbReference type="ARBA" id="ARBA00022692"/>
    </source>
</evidence>
<dbReference type="GO" id="GO:0005886">
    <property type="term" value="C:plasma membrane"/>
    <property type="evidence" value="ECO:0007669"/>
    <property type="project" value="UniProtKB-SubCell"/>
</dbReference>
<evidence type="ECO:0000256" key="3">
    <source>
        <dbReference type="ARBA" id="ARBA00022989"/>
    </source>
</evidence>
<keyword evidence="2 5" id="KW-0812">Transmembrane</keyword>
<reference evidence="6 7" key="1">
    <citation type="journal article" date="2014" name="Mol. Biol. Evol.">
        <title>Massive expansion of Ubiquitination-related gene families within the Chlamydiae.</title>
        <authorList>
            <person name="Domman D."/>
            <person name="Collingro A."/>
            <person name="Lagkouvardos I."/>
            <person name="Gehre L."/>
            <person name="Weinmaier T."/>
            <person name="Rattei T."/>
            <person name="Subtil A."/>
            <person name="Horn M."/>
        </authorList>
    </citation>
    <scope>NUCLEOTIDE SEQUENCE [LARGE SCALE GENOMIC DNA]</scope>
    <source>
        <strain evidence="6 7">EI2</strain>
    </source>
</reference>
<keyword evidence="3 5" id="KW-1133">Transmembrane helix</keyword>
<feature type="transmembrane region" description="Helical" evidence="5">
    <location>
        <begin position="244"/>
        <end position="266"/>
    </location>
</feature>
<name>A0A0C1JYA9_9BACT</name>
<evidence type="ECO:0000313" key="6">
    <source>
        <dbReference type="EMBL" id="KIC72162.1"/>
    </source>
</evidence>
<evidence type="ECO:0000256" key="5">
    <source>
        <dbReference type="SAM" id="Phobius"/>
    </source>
</evidence>
<evidence type="ECO:0000313" key="7">
    <source>
        <dbReference type="Proteomes" id="UP000031465"/>
    </source>
</evidence>
<comment type="subcellular location">
    <subcellularLocation>
        <location evidence="1">Cell membrane</location>
        <topology evidence="1">Multi-pass membrane protein</topology>
    </subcellularLocation>
</comment>
<dbReference type="Proteomes" id="UP000031465">
    <property type="component" value="Unassembled WGS sequence"/>
</dbReference>
<comment type="caution">
    <text evidence="6">The sequence shown here is derived from an EMBL/GenBank/DDBJ whole genome shotgun (WGS) entry which is preliminary data.</text>
</comment>
<dbReference type="InterPro" id="IPR036640">
    <property type="entry name" value="ABC1_TM_sf"/>
</dbReference>
<dbReference type="EMBL" id="JSAN01000061">
    <property type="protein sequence ID" value="KIC72162.1"/>
    <property type="molecule type" value="Genomic_DNA"/>
</dbReference>
<dbReference type="Gene3D" id="3.40.50.300">
    <property type="entry name" value="P-loop containing nucleotide triphosphate hydrolases"/>
    <property type="match status" value="1"/>
</dbReference>
<dbReference type="PATRIC" id="fig|362787.3.peg.973"/>
<dbReference type="GO" id="GO:0005524">
    <property type="term" value="F:ATP binding"/>
    <property type="evidence" value="ECO:0007669"/>
    <property type="project" value="InterPro"/>
</dbReference>
<dbReference type="InterPro" id="IPR027417">
    <property type="entry name" value="P-loop_NTPase"/>
</dbReference>
<organism evidence="6 7">
    <name type="scientific">Candidatus Protochlamydia amoebophila</name>
    <dbReference type="NCBI Taxonomy" id="362787"/>
    <lineage>
        <taxon>Bacteria</taxon>
        <taxon>Pseudomonadati</taxon>
        <taxon>Chlamydiota</taxon>
        <taxon>Chlamydiia</taxon>
        <taxon>Parachlamydiales</taxon>
        <taxon>Parachlamydiaceae</taxon>
        <taxon>Candidatus Protochlamydia</taxon>
    </lineage>
</organism>
<feature type="transmembrane region" description="Helical" evidence="5">
    <location>
        <begin position="63"/>
        <end position="82"/>
    </location>
</feature>
<accession>A0A0C1JYA9</accession>
<dbReference type="Gene3D" id="1.20.1560.10">
    <property type="entry name" value="ABC transporter type 1, transmembrane domain"/>
    <property type="match status" value="1"/>
</dbReference>
<feature type="transmembrane region" description="Helical" evidence="5">
    <location>
        <begin position="164"/>
        <end position="180"/>
    </location>
</feature>
<gene>
    <name evidence="6" type="ORF">DB44_CO00320</name>
</gene>